<dbReference type="InterPro" id="IPR010982">
    <property type="entry name" value="Lambda_DNA-bd_dom_sf"/>
</dbReference>
<proteinExistence type="predicted"/>
<protein>
    <submittedName>
        <fullName evidence="2">Helix-turn-helix transcriptional regulator</fullName>
    </submittedName>
</protein>
<dbReference type="SUPFAM" id="SSF47413">
    <property type="entry name" value="lambda repressor-like DNA-binding domains"/>
    <property type="match status" value="1"/>
</dbReference>
<comment type="caution">
    <text evidence="2">The sequence shown here is derived from an EMBL/GenBank/DDBJ whole genome shotgun (WGS) entry which is preliminary data.</text>
</comment>
<dbReference type="AlphaFoldDB" id="A0A6G4QV58"/>
<feature type="domain" description="HTH cro/C1-type" evidence="1">
    <location>
        <begin position="17"/>
        <end position="71"/>
    </location>
</feature>
<dbReference type="InterPro" id="IPR001387">
    <property type="entry name" value="Cro/C1-type_HTH"/>
</dbReference>
<evidence type="ECO:0000259" key="1">
    <source>
        <dbReference type="PROSITE" id="PS50943"/>
    </source>
</evidence>
<gene>
    <name evidence="2" type="ORF">G5B46_07130</name>
</gene>
<name>A0A6G4QV58_9CAUL</name>
<sequence>MASTIFDPGHAELVAMLKATRLERGMTQAAVGERVGKSQSFISLIERGQRRVDVIEFIALGRAMGVDVEQLFSRVASEHSREAG</sequence>
<dbReference type="EMBL" id="JAAKGT010000002">
    <property type="protein sequence ID" value="NGM49373.1"/>
    <property type="molecule type" value="Genomic_DNA"/>
</dbReference>
<dbReference type="CDD" id="cd00093">
    <property type="entry name" value="HTH_XRE"/>
    <property type="match status" value="1"/>
</dbReference>
<accession>A0A6G4QV58</accession>
<dbReference type="Pfam" id="PF01381">
    <property type="entry name" value="HTH_3"/>
    <property type="match status" value="1"/>
</dbReference>
<dbReference type="SMART" id="SM00530">
    <property type="entry name" value="HTH_XRE"/>
    <property type="match status" value="1"/>
</dbReference>
<dbReference type="Gene3D" id="1.10.260.40">
    <property type="entry name" value="lambda repressor-like DNA-binding domains"/>
    <property type="match status" value="1"/>
</dbReference>
<dbReference type="GO" id="GO:0003677">
    <property type="term" value="F:DNA binding"/>
    <property type="evidence" value="ECO:0007669"/>
    <property type="project" value="InterPro"/>
</dbReference>
<dbReference type="PROSITE" id="PS50943">
    <property type="entry name" value="HTH_CROC1"/>
    <property type="match status" value="1"/>
</dbReference>
<organism evidence="2">
    <name type="scientific">Caulobacter sp. 602-2</name>
    <dbReference type="NCBI Taxonomy" id="2710887"/>
    <lineage>
        <taxon>Bacteria</taxon>
        <taxon>Pseudomonadati</taxon>
        <taxon>Pseudomonadota</taxon>
        <taxon>Alphaproteobacteria</taxon>
        <taxon>Caulobacterales</taxon>
        <taxon>Caulobacteraceae</taxon>
        <taxon>Caulobacter</taxon>
    </lineage>
</organism>
<reference evidence="2" key="1">
    <citation type="submission" date="2020-02" db="EMBL/GenBank/DDBJ databases">
        <authorList>
            <person name="Gao J."/>
            <person name="Sun J."/>
        </authorList>
    </citation>
    <scope>NUCLEOTIDE SEQUENCE</scope>
    <source>
        <strain evidence="2">602-2</strain>
    </source>
</reference>
<evidence type="ECO:0000313" key="2">
    <source>
        <dbReference type="EMBL" id="NGM49373.1"/>
    </source>
</evidence>